<evidence type="ECO:0000313" key="3">
    <source>
        <dbReference type="Proteomes" id="UP000219338"/>
    </source>
</evidence>
<dbReference type="EMBL" id="FUEG01000004">
    <property type="protein sequence ID" value="SJL03634.1"/>
    <property type="molecule type" value="Genomic_DNA"/>
</dbReference>
<dbReference type="AlphaFoldDB" id="A0A284R4I8"/>
<proteinExistence type="predicted"/>
<keyword evidence="3" id="KW-1185">Reference proteome</keyword>
<organism evidence="2 3">
    <name type="scientific">Armillaria ostoyae</name>
    <name type="common">Armillaria root rot fungus</name>
    <dbReference type="NCBI Taxonomy" id="47428"/>
    <lineage>
        <taxon>Eukaryota</taxon>
        <taxon>Fungi</taxon>
        <taxon>Dikarya</taxon>
        <taxon>Basidiomycota</taxon>
        <taxon>Agaricomycotina</taxon>
        <taxon>Agaricomycetes</taxon>
        <taxon>Agaricomycetidae</taxon>
        <taxon>Agaricales</taxon>
        <taxon>Marasmiineae</taxon>
        <taxon>Physalacriaceae</taxon>
        <taxon>Armillaria</taxon>
    </lineage>
</organism>
<protein>
    <recommendedName>
        <fullName evidence="4">Retrotransposon gag domain-containing protein</fullName>
    </recommendedName>
</protein>
<gene>
    <name evidence="2" type="ORF">ARMOST_06991</name>
</gene>
<evidence type="ECO:0000313" key="2">
    <source>
        <dbReference type="EMBL" id="SJL03634.1"/>
    </source>
</evidence>
<sequence>MYDLHMGDKTTQEYFQELEKQARLAGLCSDKGLQGHMVEALRQGVLHSYSTSIANLGILIPVGYIIMNEEVINNNWKSDKETNHTGASKQSSGVTTSTGDKKTTTGMTYEGQGKPMDIDMLCAEEKCFQCQKKGH</sequence>
<dbReference type="Proteomes" id="UP000219338">
    <property type="component" value="Unassembled WGS sequence"/>
</dbReference>
<evidence type="ECO:0000256" key="1">
    <source>
        <dbReference type="SAM" id="MobiDB-lite"/>
    </source>
</evidence>
<feature type="compositionally biased region" description="Low complexity" evidence="1">
    <location>
        <begin position="91"/>
        <end position="108"/>
    </location>
</feature>
<evidence type="ECO:0008006" key="4">
    <source>
        <dbReference type="Google" id="ProtNLM"/>
    </source>
</evidence>
<feature type="region of interest" description="Disordered" evidence="1">
    <location>
        <begin position="78"/>
        <end position="110"/>
    </location>
</feature>
<reference evidence="3" key="1">
    <citation type="journal article" date="2017" name="Nat. Ecol. Evol.">
        <title>Genome expansion and lineage-specific genetic innovations in the forest pathogenic fungi Armillaria.</title>
        <authorList>
            <person name="Sipos G."/>
            <person name="Prasanna A.N."/>
            <person name="Walter M.C."/>
            <person name="O'Connor E."/>
            <person name="Balint B."/>
            <person name="Krizsan K."/>
            <person name="Kiss B."/>
            <person name="Hess J."/>
            <person name="Varga T."/>
            <person name="Slot J."/>
            <person name="Riley R."/>
            <person name="Boka B."/>
            <person name="Rigling D."/>
            <person name="Barry K."/>
            <person name="Lee J."/>
            <person name="Mihaltcheva S."/>
            <person name="LaButti K."/>
            <person name="Lipzen A."/>
            <person name="Waldron R."/>
            <person name="Moloney N.M."/>
            <person name="Sperisen C."/>
            <person name="Kredics L."/>
            <person name="Vagvoelgyi C."/>
            <person name="Patrignani A."/>
            <person name="Fitzpatrick D."/>
            <person name="Nagy I."/>
            <person name="Doyle S."/>
            <person name="Anderson J.B."/>
            <person name="Grigoriev I.V."/>
            <person name="Gueldener U."/>
            <person name="Muensterkoetter M."/>
            <person name="Nagy L.G."/>
        </authorList>
    </citation>
    <scope>NUCLEOTIDE SEQUENCE [LARGE SCALE GENOMIC DNA]</scope>
    <source>
        <strain evidence="3">C18/9</strain>
    </source>
</reference>
<name>A0A284R4I8_ARMOS</name>
<accession>A0A284R4I8</accession>